<reference evidence="3" key="1">
    <citation type="journal article" date="2014" name="Int. J. Syst. Evol. Microbiol.">
        <title>Complete genome sequence of Corynebacterium casei LMG S-19264T (=DSM 44701T), isolated from a smear-ripened cheese.</title>
        <authorList>
            <consortium name="US DOE Joint Genome Institute (JGI-PGF)"/>
            <person name="Walter F."/>
            <person name="Albersmeier A."/>
            <person name="Kalinowski J."/>
            <person name="Ruckert C."/>
        </authorList>
    </citation>
    <scope>NUCLEOTIDE SEQUENCE</scope>
    <source>
        <strain evidence="3">JCM 19831</strain>
    </source>
</reference>
<feature type="region of interest" description="Disordered" evidence="1">
    <location>
        <begin position="191"/>
        <end position="212"/>
    </location>
</feature>
<dbReference type="Proteomes" id="UP000642070">
    <property type="component" value="Unassembled WGS sequence"/>
</dbReference>
<dbReference type="RefSeq" id="WP_190250769.1">
    <property type="nucleotide sequence ID" value="NZ_BMPI01000014.1"/>
</dbReference>
<evidence type="ECO:0000256" key="2">
    <source>
        <dbReference type="SAM" id="Phobius"/>
    </source>
</evidence>
<protein>
    <submittedName>
        <fullName evidence="3">Uncharacterized protein</fullName>
    </submittedName>
</protein>
<sequence>MKRSPATTVASVTALSAVLVVLVVASPLLLAGVGSASVDWHLLADVGQAYGATTAVLSGLAFCGVAVSLLLQWRQNRITQVHSLRQRHFELVRLALDDHRYLFVEGRRPASDPDAVLKVYANLTVSHWAMCWDMDAMTEDAVRAGATRLFESALAREWWQEYWPTYLKSRRRRAFVDLLTAACAQAAARDAAEPVPDVAPDPAPASASRSRRRSTDRAVAVVIGATLGAAVALYLSRRRGR</sequence>
<keyword evidence="2" id="KW-1133">Transmembrane helix</keyword>
<dbReference type="Pfam" id="PF19560">
    <property type="entry name" value="DUF6082"/>
    <property type="match status" value="1"/>
</dbReference>
<organism evidence="3 4">
    <name type="scientific">Dactylosporangium sucinum</name>
    <dbReference type="NCBI Taxonomy" id="1424081"/>
    <lineage>
        <taxon>Bacteria</taxon>
        <taxon>Bacillati</taxon>
        <taxon>Actinomycetota</taxon>
        <taxon>Actinomycetes</taxon>
        <taxon>Micromonosporales</taxon>
        <taxon>Micromonosporaceae</taxon>
        <taxon>Dactylosporangium</taxon>
    </lineage>
</organism>
<keyword evidence="4" id="KW-1185">Reference proteome</keyword>
<feature type="transmembrane region" description="Helical" evidence="2">
    <location>
        <begin position="218"/>
        <end position="236"/>
    </location>
</feature>
<keyword evidence="2" id="KW-0812">Transmembrane</keyword>
<reference evidence="3" key="2">
    <citation type="submission" date="2020-09" db="EMBL/GenBank/DDBJ databases">
        <authorList>
            <person name="Sun Q."/>
            <person name="Ohkuma M."/>
        </authorList>
    </citation>
    <scope>NUCLEOTIDE SEQUENCE</scope>
    <source>
        <strain evidence="3">JCM 19831</strain>
    </source>
</reference>
<proteinExistence type="predicted"/>
<evidence type="ECO:0000313" key="4">
    <source>
        <dbReference type="Proteomes" id="UP000642070"/>
    </source>
</evidence>
<evidence type="ECO:0000313" key="3">
    <source>
        <dbReference type="EMBL" id="GGM29632.1"/>
    </source>
</evidence>
<accession>A0A917TNB6</accession>
<comment type="caution">
    <text evidence="3">The sequence shown here is derived from an EMBL/GenBank/DDBJ whole genome shotgun (WGS) entry which is preliminary data.</text>
</comment>
<dbReference type="AlphaFoldDB" id="A0A917TNB6"/>
<dbReference type="EMBL" id="BMPI01000014">
    <property type="protein sequence ID" value="GGM29632.1"/>
    <property type="molecule type" value="Genomic_DNA"/>
</dbReference>
<evidence type="ECO:0000256" key="1">
    <source>
        <dbReference type="SAM" id="MobiDB-lite"/>
    </source>
</evidence>
<keyword evidence="2" id="KW-0472">Membrane</keyword>
<gene>
    <name evidence="3" type="ORF">GCM10007977_033650</name>
</gene>
<feature type="transmembrane region" description="Helical" evidence="2">
    <location>
        <begin position="49"/>
        <end position="71"/>
    </location>
</feature>
<name>A0A917TNB6_9ACTN</name>
<dbReference type="InterPro" id="IPR045728">
    <property type="entry name" value="DUF6082"/>
</dbReference>